<dbReference type="RefSeq" id="WP_270675535.1">
    <property type="nucleotide sequence ID" value="NZ_JAQFWP010000002.1"/>
</dbReference>
<reference evidence="2" key="1">
    <citation type="submission" date="2023-01" db="EMBL/GenBank/DDBJ databases">
        <title>Draft genome sequence of Nocardiopsis sp. LSu2-4 isolated from halophytes.</title>
        <authorList>
            <person name="Duangmal K."/>
            <person name="Chantavorakit T."/>
        </authorList>
    </citation>
    <scope>NUCLEOTIDE SEQUENCE</scope>
    <source>
        <strain evidence="2">LSu2-4</strain>
    </source>
</reference>
<sequence>MTDPALTTLTDLVPPPASPYLGENGWEAVFKEMGTRLPTGYMELLDHYGAGMWAGWLHFPPPGRSGRYGMPETSARARDGYRLLREDDDEDEFPLPVWPEPGGLLPFADTAHGDHLGWLTEGDDPDLWPLAFWPRHNDQGPPLACTLAEVVYALLIGDYETFGFPPPEEDPDTFQERSPDFEPFTTARYDRHT</sequence>
<dbReference type="EMBL" id="JAQFWP010000002">
    <property type="protein sequence ID" value="MDA2803253.1"/>
    <property type="molecule type" value="Genomic_DNA"/>
</dbReference>
<dbReference type="InterPro" id="IPR037883">
    <property type="entry name" value="Knr4/Smi1-like_sf"/>
</dbReference>
<dbReference type="SUPFAM" id="SSF160631">
    <property type="entry name" value="SMI1/KNR4-like"/>
    <property type="match status" value="1"/>
</dbReference>
<feature type="region of interest" description="Disordered" evidence="1">
    <location>
        <begin position="163"/>
        <end position="193"/>
    </location>
</feature>
<proteinExistence type="predicted"/>
<dbReference type="Proteomes" id="UP001165685">
    <property type="component" value="Unassembled WGS sequence"/>
</dbReference>
<evidence type="ECO:0000313" key="3">
    <source>
        <dbReference type="Proteomes" id="UP001165685"/>
    </source>
</evidence>
<comment type="caution">
    <text evidence="2">The sequence shown here is derived from an EMBL/GenBank/DDBJ whole genome shotgun (WGS) entry which is preliminary data.</text>
</comment>
<keyword evidence="3" id="KW-1185">Reference proteome</keyword>
<gene>
    <name evidence="2" type="ORF">O4U47_01910</name>
</gene>
<organism evidence="2 3">
    <name type="scientific">Nocardiopsis suaedae</name>
    <dbReference type="NCBI Taxonomy" id="3018444"/>
    <lineage>
        <taxon>Bacteria</taxon>
        <taxon>Bacillati</taxon>
        <taxon>Actinomycetota</taxon>
        <taxon>Actinomycetes</taxon>
        <taxon>Streptosporangiales</taxon>
        <taxon>Nocardiopsidaceae</taxon>
        <taxon>Nocardiopsis</taxon>
    </lineage>
</organism>
<evidence type="ECO:0000313" key="2">
    <source>
        <dbReference type="EMBL" id="MDA2803253.1"/>
    </source>
</evidence>
<protein>
    <recommendedName>
        <fullName evidence="4">SMI1/KNR4 family protein</fullName>
    </recommendedName>
</protein>
<dbReference type="Pfam" id="PF14568">
    <property type="entry name" value="SUKH_6"/>
    <property type="match status" value="1"/>
</dbReference>
<name>A0ABT4TEX3_9ACTN</name>
<evidence type="ECO:0000256" key="1">
    <source>
        <dbReference type="SAM" id="MobiDB-lite"/>
    </source>
</evidence>
<accession>A0ABT4TEX3</accession>
<evidence type="ECO:0008006" key="4">
    <source>
        <dbReference type="Google" id="ProtNLM"/>
    </source>
</evidence>